<dbReference type="OMA" id="SIEACIY"/>
<dbReference type="InterPro" id="IPR029058">
    <property type="entry name" value="AB_hydrolase_fold"/>
</dbReference>
<sequence length="746" mass="84623">MKNACDKFTLSLPNEKPKYLGVFDYCGVDKTGRVVCGIGHLSDNKELIEDDILRWQIPEDWSYEDIVTVPLFYSIAYYILKKHSFNPVVKDSILVHRGGLHVSQAIIRVALSEGYKVFTTYTTVEERNLILKLFPEISNSNIYFCKRNSFEMPLLSKTGGKGVPIIVDTSDDMSTVAASFTCLTRYGFFFLLKSSILQIENSIGMLRFTNEAIMHGVVSDVLLDLHPSIKEVIQKGLEIGIKEGHVKPLHSVSLPQDAINLDAIDLLNTIEGNKHKIVISIDGSSKHENGKNYLFTFTGQKTEIILSDEHSFWLDLLNWMLHRGARNVYMLTELRNLVGSSLQRLLSILNKYPSANVTFFPKKHYKGVKTLLSKVNSQKEISSVFLLGKLLKAQTILPELDRLACKCSDDSVIILCEDVRNENTKYDILATCQSRLPDDMTELLALYKKLLPKACFVETVTKCAPHKYNREVDPIFVIPSLKPNEMNNLTSRLFYSTFEARLPLVVEDIDTIAKDLFEDLKRFNFNVFTIIANDWGSAVAFNLAKYLENDGKLVLLVLLNSSPNSVQNWASAVLQLGDDNLINKYIKLPFKIKQQMSQLSDWNEKVNFAVKSSVQEEPNRKEISNALNNLRKYLSSTFAYTVDDGLFHGKCIVYHTKDSAQDDIITQCCAVSPIINILDSSDHREMLEDPEFANKVNYHIPYDHKTAAREMEIDTLGVSILAVRNSNKLAKCYYDCKHHSRLVQTC</sequence>
<evidence type="ECO:0000259" key="1">
    <source>
        <dbReference type="SMART" id="SM00829"/>
    </source>
</evidence>
<dbReference type="STRING" id="13249.T1H910"/>
<organism evidence="2 3">
    <name type="scientific">Rhodnius prolixus</name>
    <name type="common">Triatomid bug</name>
    <dbReference type="NCBI Taxonomy" id="13249"/>
    <lineage>
        <taxon>Eukaryota</taxon>
        <taxon>Metazoa</taxon>
        <taxon>Ecdysozoa</taxon>
        <taxon>Arthropoda</taxon>
        <taxon>Hexapoda</taxon>
        <taxon>Insecta</taxon>
        <taxon>Pterygota</taxon>
        <taxon>Neoptera</taxon>
        <taxon>Paraneoptera</taxon>
        <taxon>Hemiptera</taxon>
        <taxon>Heteroptera</taxon>
        <taxon>Panheteroptera</taxon>
        <taxon>Cimicomorpha</taxon>
        <taxon>Reduviidae</taxon>
        <taxon>Triatominae</taxon>
        <taxon>Rhodnius</taxon>
    </lineage>
</organism>
<accession>T1H910</accession>
<dbReference type="HOGENOM" id="CLU_372706_0_0_1"/>
<name>T1H910_RHOPR</name>
<dbReference type="InterPro" id="IPR020843">
    <property type="entry name" value="ER"/>
</dbReference>
<dbReference type="eggNOG" id="KOG1202">
    <property type="taxonomic scope" value="Eukaryota"/>
</dbReference>
<feature type="domain" description="Enoyl reductase (ER)" evidence="1">
    <location>
        <begin position="3"/>
        <end position="279"/>
    </location>
</feature>
<dbReference type="InParanoid" id="T1H910"/>
<protein>
    <submittedName>
        <fullName evidence="2">PKS_ER domain-containing protein</fullName>
    </submittedName>
</protein>
<evidence type="ECO:0000313" key="3">
    <source>
        <dbReference type="Proteomes" id="UP000015103"/>
    </source>
</evidence>
<dbReference type="SUPFAM" id="SSF51735">
    <property type="entry name" value="NAD(P)-binding Rossmann-fold domains"/>
    <property type="match status" value="1"/>
</dbReference>
<evidence type="ECO:0000313" key="2">
    <source>
        <dbReference type="EnsemblMetazoa" id="RPRC000509-PA"/>
    </source>
</evidence>
<dbReference type="Gene3D" id="3.40.50.720">
    <property type="entry name" value="NAD(P)-binding Rossmann-like Domain"/>
    <property type="match status" value="1"/>
</dbReference>
<dbReference type="GO" id="GO:0016491">
    <property type="term" value="F:oxidoreductase activity"/>
    <property type="evidence" value="ECO:0007669"/>
    <property type="project" value="InterPro"/>
</dbReference>
<dbReference type="EMBL" id="ACPB03002162">
    <property type="status" value="NOT_ANNOTATED_CDS"/>
    <property type="molecule type" value="Genomic_DNA"/>
</dbReference>
<dbReference type="SUPFAM" id="SSF53474">
    <property type="entry name" value="alpha/beta-Hydrolases"/>
    <property type="match status" value="1"/>
</dbReference>
<dbReference type="SMART" id="SM00829">
    <property type="entry name" value="PKS_ER"/>
    <property type="match status" value="1"/>
</dbReference>
<keyword evidence="3" id="KW-1185">Reference proteome</keyword>
<dbReference type="EnsemblMetazoa" id="RPRC000509-RA">
    <property type="protein sequence ID" value="RPRC000509-PA"/>
    <property type="gene ID" value="RPRC000509"/>
</dbReference>
<dbReference type="AlphaFoldDB" id="T1H910"/>
<dbReference type="Gene3D" id="3.90.180.10">
    <property type="entry name" value="Medium-chain alcohol dehydrogenases, catalytic domain"/>
    <property type="match status" value="1"/>
</dbReference>
<proteinExistence type="predicted"/>
<dbReference type="InterPro" id="IPR036291">
    <property type="entry name" value="NAD(P)-bd_dom_sf"/>
</dbReference>
<reference evidence="2" key="1">
    <citation type="submission" date="2015-05" db="UniProtKB">
        <authorList>
            <consortium name="EnsemblMetazoa"/>
        </authorList>
    </citation>
    <scope>IDENTIFICATION</scope>
</reference>
<dbReference type="Proteomes" id="UP000015103">
    <property type="component" value="Unassembled WGS sequence"/>
</dbReference>
<dbReference type="VEuPathDB" id="VectorBase:RPRC000509"/>